<dbReference type="InterPro" id="IPR015856">
    <property type="entry name" value="ABC_transpr_CbiO/EcfA_su"/>
</dbReference>
<protein>
    <submittedName>
        <fullName evidence="5">Tungsten ABC transporter TupABC, ATP-binding protein</fullName>
    </submittedName>
</protein>
<evidence type="ECO:0000313" key="5">
    <source>
        <dbReference type="EMBL" id="ARJ57431.1"/>
    </source>
</evidence>
<dbReference type="SMART" id="SM00382">
    <property type="entry name" value="AAA"/>
    <property type="match status" value="1"/>
</dbReference>
<dbReference type="STRING" id="1121267.CCUN_1869"/>
<dbReference type="PROSITE" id="PS50893">
    <property type="entry name" value="ABC_TRANSPORTER_2"/>
    <property type="match status" value="1"/>
</dbReference>
<dbReference type="InterPro" id="IPR017871">
    <property type="entry name" value="ABC_transporter-like_CS"/>
</dbReference>
<dbReference type="InterPro" id="IPR003593">
    <property type="entry name" value="AAA+_ATPase"/>
</dbReference>
<dbReference type="SUPFAM" id="SSF52540">
    <property type="entry name" value="P-loop containing nucleoside triphosphate hydrolases"/>
    <property type="match status" value="1"/>
</dbReference>
<dbReference type="KEGG" id="ccun:CCUN_1869"/>
<dbReference type="GO" id="GO:0055085">
    <property type="term" value="P:transmembrane transport"/>
    <property type="evidence" value="ECO:0007669"/>
    <property type="project" value="InterPro"/>
</dbReference>
<dbReference type="NCBIfam" id="NF041774">
    <property type="entry name" value="tung_ATPbind_TupC"/>
    <property type="match status" value="1"/>
</dbReference>
<dbReference type="CDD" id="cd03225">
    <property type="entry name" value="ABC_cobalt_CbiO_domain1"/>
    <property type="match status" value="1"/>
</dbReference>
<dbReference type="InterPro" id="IPR003439">
    <property type="entry name" value="ABC_transporter-like_ATP-bd"/>
</dbReference>
<keyword evidence="1" id="KW-0813">Transport</keyword>
<dbReference type="Pfam" id="PF00005">
    <property type="entry name" value="ABC_tran"/>
    <property type="match status" value="1"/>
</dbReference>
<dbReference type="EMBL" id="CP020867">
    <property type="protein sequence ID" value="ARJ57431.1"/>
    <property type="molecule type" value="Genomic_DNA"/>
</dbReference>
<dbReference type="OrthoDB" id="9809450at2"/>
<reference evidence="5 6" key="1">
    <citation type="submission" date="2017-04" db="EMBL/GenBank/DDBJ databases">
        <title>Complete genome sequence of the Campylobacter cuniculorum type strain LMG24588.</title>
        <authorList>
            <person name="Miller W.G."/>
            <person name="Yee E."/>
            <person name="Revez J."/>
            <person name="Bono J.L."/>
            <person name="Rossi M."/>
        </authorList>
    </citation>
    <scope>NUCLEOTIDE SEQUENCE [LARGE SCALE GENOMIC DNA]</scope>
    <source>
        <strain evidence="5 6">LMG 24588</strain>
    </source>
</reference>
<dbReference type="PROSITE" id="PS00211">
    <property type="entry name" value="ABC_TRANSPORTER_1"/>
    <property type="match status" value="1"/>
</dbReference>
<dbReference type="PANTHER" id="PTHR43423:SF1">
    <property type="entry name" value="ABC TRANSPORTER I FAMILY MEMBER 17"/>
    <property type="match status" value="1"/>
</dbReference>
<proteinExistence type="predicted"/>
<dbReference type="Gene3D" id="3.40.50.300">
    <property type="entry name" value="P-loop containing nucleotide triphosphate hydrolases"/>
    <property type="match status" value="1"/>
</dbReference>
<evidence type="ECO:0000313" key="6">
    <source>
        <dbReference type="Proteomes" id="UP000192902"/>
    </source>
</evidence>
<keyword evidence="2" id="KW-0547">Nucleotide-binding</keyword>
<gene>
    <name evidence="5" type="primary">tupC</name>
    <name evidence="5" type="ORF">CCUN_1869</name>
</gene>
<dbReference type="GO" id="GO:0016887">
    <property type="term" value="F:ATP hydrolysis activity"/>
    <property type="evidence" value="ECO:0007669"/>
    <property type="project" value="InterPro"/>
</dbReference>
<dbReference type="GO" id="GO:0005524">
    <property type="term" value="F:ATP binding"/>
    <property type="evidence" value="ECO:0007669"/>
    <property type="project" value="UniProtKB-KW"/>
</dbReference>
<evidence type="ECO:0000256" key="1">
    <source>
        <dbReference type="ARBA" id="ARBA00022448"/>
    </source>
</evidence>
<dbReference type="AlphaFoldDB" id="A0A1W6BZ99"/>
<dbReference type="GO" id="GO:0016020">
    <property type="term" value="C:membrane"/>
    <property type="evidence" value="ECO:0007669"/>
    <property type="project" value="InterPro"/>
</dbReference>
<dbReference type="InterPro" id="IPR053569">
    <property type="entry name" value="Tungstate_ABC_transporter"/>
</dbReference>
<name>A0A1W6BZ99_9BACT</name>
<organism evidence="5 6">
    <name type="scientific">Campylobacter cuniculorum DSM 23162 = LMG 24588</name>
    <dbReference type="NCBI Taxonomy" id="1121267"/>
    <lineage>
        <taxon>Bacteria</taxon>
        <taxon>Pseudomonadati</taxon>
        <taxon>Campylobacterota</taxon>
        <taxon>Epsilonproteobacteria</taxon>
        <taxon>Campylobacterales</taxon>
        <taxon>Campylobacteraceae</taxon>
        <taxon>Campylobacter</taxon>
    </lineage>
</organism>
<sequence length="317" mass="36788">MISIKNLYFSYGQKEILKIKNLELDTRKISVLMGANGSGKSTLLRVLKFLEGDFSANICYFGKNKLDDKQKRLIYILLPEPSLLNRSIEKNFHFVLKVYGVKKQEWTNRINELLKMLDLDATLLSKHPNELSSGQIQKIAFAMALSVRARYYLLDEPSAFLDKNSILLFKRAILKMQTQFQSGFLIVSHDKTFLDSLAQVKFYLHDGEILEFENTNIFDLEKGGIRFSNFIDFQDKNSKKIAINPYKIALGKDLKFLIEKARIIAIRTKKDFVYIRVISGEKILEFVLLDADFLKARLEIHQELCLSFDEDAMYFLH</sequence>
<evidence type="ECO:0000256" key="3">
    <source>
        <dbReference type="ARBA" id="ARBA00022840"/>
    </source>
</evidence>
<dbReference type="RefSeq" id="WP_027304877.1">
    <property type="nucleotide sequence ID" value="NZ_CP020867.1"/>
</dbReference>
<evidence type="ECO:0000259" key="4">
    <source>
        <dbReference type="PROSITE" id="PS50893"/>
    </source>
</evidence>
<accession>A0A1W6BZ99</accession>
<dbReference type="InterPro" id="IPR027417">
    <property type="entry name" value="P-loop_NTPase"/>
</dbReference>
<dbReference type="Proteomes" id="UP000192902">
    <property type="component" value="Chromosome"/>
</dbReference>
<dbReference type="PANTHER" id="PTHR43423">
    <property type="entry name" value="ABC TRANSPORTER I FAMILY MEMBER 17"/>
    <property type="match status" value="1"/>
</dbReference>
<keyword evidence="3 5" id="KW-0067">ATP-binding</keyword>
<feature type="domain" description="ABC transporter" evidence="4">
    <location>
        <begin position="2"/>
        <end position="231"/>
    </location>
</feature>
<dbReference type="eggNOG" id="COG3839">
    <property type="taxonomic scope" value="Bacteria"/>
</dbReference>
<evidence type="ECO:0000256" key="2">
    <source>
        <dbReference type="ARBA" id="ARBA00022741"/>
    </source>
</evidence>